<dbReference type="OrthoDB" id="5081713at2759"/>
<feature type="compositionally biased region" description="Basic and acidic residues" evidence="1">
    <location>
        <begin position="572"/>
        <end position="585"/>
    </location>
</feature>
<feature type="compositionally biased region" description="Polar residues" evidence="1">
    <location>
        <begin position="541"/>
        <end position="554"/>
    </location>
</feature>
<dbReference type="EMBL" id="JAGPNK010000010">
    <property type="protein sequence ID" value="KAH7312586.1"/>
    <property type="molecule type" value="Genomic_DNA"/>
</dbReference>
<dbReference type="AlphaFoldDB" id="A0A8K0WNT3"/>
<evidence type="ECO:0000313" key="3">
    <source>
        <dbReference type="Proteomes" id="UP000813444"/>
    </source>
</evidence>
<proteinExistence type="predicted"/>
<gene>
    <name evidence="2" type="ORF">B0I35DRAFT_437331</name>
</gene>
<accession>A0A8K0WNT3</accession>
<feature type="compositionally biased region" description="Polar residues" evidence="1">
    <location>
        <begin position="516"/>
        <end position="532"/>
    </location>
</feature>
<reference evidence="2" key="1">
    <citation type="journal article" date="2021" name="Nat. Commun.">
        <title>Genetic determinants of endophytism in the Arabidopsis root mycobiome.</title>
        <authorList>
            <person name="Mesny F."/>
            <person name="Miyauchi S."/>
            <person name="Thiergart T."/>
            <person name="Pickel B."/>
            <person name="Atanasova L."/>
            <person name="Karlsson M."/>
            <person name="Huettel B."/>
            <person name="Barry K.W."/>
            <person name="Haridas S."/>
            <person name="Chen C."/>
            <person name="Bauer D."/>
            <person name="Andreopoulos W."/>
            <person name="Pangilinan J."/>
            <person name="LaButti K."/>
            <person name="Riley R."/>
            <person name="Lipzen A."/>
            <person name="Clum A."/>
            <person name="Drula E."/>
            <person name="Henrissat B."/>
            <person name="Kohler A."/>
            <person name="Grigoriev I.V."/>
            <person name="Martin F.M."/>
            <person name="Hacquard S."/>
        </authorList>
    </citation>
    <scope>NUCLEOTIDE SEQUENCE</scope>
    <source>
        <strain evidence="2">MPI-CAGE-CH-0235</strain>
    </source>
</reference>
<organism evidence="2 3">
    <name type="scientific">Stachybotrys elegans</name>
    <dbReference type="NCBI Taxonomy" id="80388"/>
    <lineage>
        <taxon>Eukaryota</taxon>
        <taxon>Fungi</taxon>
        <taxon>Dikarya</taxon>
        <taxon>Ascomycota</taxon>
        <taxon>Pezizomycotina</taxon>
        <taxon>Sordariomycetes</taxon>
        <taxon>Hypocreomycetidae</taxon>
        <taxon>Hypocreales</taxon>
        <taxon>Stachybotryaceae</taxon>
        <taxon>Stachybotrys</taxon>
    </lineage>
</organism>
<protein>
    <submittedName>
        <fullName evidence="2">Uncharacterized protein</fullName>
    </submittedName>
</protein>
<feature type="region of interest" description="Disordered" evidence="1">
    <location>
        <begin position="496"/>
        <end position="589"/>
    </location>
</feature>
<dbReference type="Proteomes" id="UP000813444">
    <property type="component" value="Unassembled WGS sequence"/>
</dbReference>
<evidence type="ECO:0000313" key="2">
    <source>
        <dbReference type="EMBL" id="KAH7312586.1"/>
    </source>
</evidence>
<comment type="caution">
    <text evidence="2">The sequence shown here is derived from an EMBL/GenBank/DDBJ whole genome shotgun (WGS) entry which is preliminary data.</text>
</comment>
<evidence type="ECO:0000256" key="1">
    <source>
        <dbReference type="SAM" id="MobiDB-lite"/>
    </source>
</evidence>
<name>A0A8K0WNT3_9HYPO</name>
<keyword evidence="3" id="KW-1185">Reference proteome</keyword>
<sequence>MTWDRSELAKIGFFYNEVVRHRLSSEPYPPHVEALRSAMLDFSCPVLDYRDHRCDSNDLELDLTNSIKHDQHDDLFLKDVQDVQKEADRLVKGHYPEDSWVRFFQHQFFDPLVRCTTVSKQDSRRVSRCNYYYDSFRQHTNELWTIFNGTDHDLVHSEAFNSEKTPKPDCAFYLPMYNLDSAPRNPLSGNDTWQWHESPNTSLVEPFSWSVLKALSEHGLKPTPFRPFRHQPTEAMLKCYPWFIVEHKKSIYDRNSRPEEVVCCQALNASACAVQLNKIASKYAVELANDAQVPPTPVMTTVGSRVKIWITHFARDFSAPLSFQQSKCKQGFIMRAIWEGDMMKLNDVIMLRLILENTHTWAMRTYKPLISSHINQWRFVHSQPEAGGPASQLLRQQETMNRHQAVGSVVKNVLDQFSALEINDSKTLTPLMAGLIMQQICTTERQSLLGDIDRIVKDRMNALALQRTASAVASAAVVPDRMATAYTEVFTAPSRQSTFVDNDDPHDKDYQETPPRRTNLNDVSTFQTSAPGSGSRRSKRTAAQSAMQNGTPTRAKNGGPSVDETDVTSPEGSRDASRPSEHLDMASKNLNTKFGKDLEMVRKFLKGYDLK</sequence>
<feature type="compositionally biased region" description="Basic and acidic residues" evidence="1">
    <location>
        <begin position="503"/>
        <end position="515"/>
    </location>
</feature>